<gene>
    <name evidence="2" type="ORF">EQG68_13070</name>
</gene>
<dbReference type="PANTHER" id="PTHR43689:SF8">
    <property type="entry name" value="ALPHA_BETA-HYDROLASES SUPERFAMILY PROTEIN"/>
    <property type="match status" value="1"/>
</dbReference>
<organism evidence="2 3">
    <name type="scientific">Flavobacterium piscinae</name>
    <dbReference type="NCBI Taxonomy" id="2506424"/>
    <lineage>
        <taxon>Bacteria</taxon>
        <taxon>Pseudomonadati</taxon>
        <taxon>Bacteroidota</taxon>
        <taxon>Flavobacteriia</taxon>
        <taxon>Flavobacteriales</taxon>
        <taxon>Flavobacteriaceae</taxon>
        <taxon>Flavobacterium</taxon>
    </lineage>
</organism>
<name>A0A4Q1KI11_9FLAO</name>
<keyword evidence="2" id="KW-0378">Hydrolase</keyword>
<sequence>MNKIFTSLLVKTIGFYINFLSFVFPEKATLLAYKFFSEPRSGKLSPEAIPDILKKAEIEIIKVEKQSFPIYKWKGNETKVLLAHGWESNASRWEPLFPFLQKSGYTILALDAPAHGLSSGKEFNVLQYAHFIQTVFQKYEPQVLIGHSAGALTGLYFQHHYKFASLKKMVLLGSPSDLEIIIRNYANLLGLNNRVILLMHQYFMKRFNINPIDFSGKIFASSLSVPGMLSHDIDDNMVKIEESKKIESTWQNVQFIETKGLGHSMHDPTLYEQIEKFLLTA</sequence>
<dbReference type="PANTHER" id="PTHR43689">
    <property type="entry name" value="HYDROLASE"/>
    <property type="match status" value="1"/>
</dbReference>
<protein>
    <submittedName>
        <fullName evidence="2">Alpha/beta hydrolase</fullName>
    </submittedName>
</protein>
<keyword evidence="3" id="KW-1185">Reference proteome</keyword>
<dbReference type="GO" id="GO:0016787">
    <property type="term" value="F:hydrolase activity"/>
    <property type="evidence" value="ECO:0007669"/>
    <property type="project" value="UniProtKB-KW"/>
</dbReference>
<dbReference type="InterPro" id="IPR000073">
    <property type="entry name" value="AB_hydrolase_1"/>
</dbReference>
<dbReference type="Pfam" id="PF00561">
    <property type="entry name" value="Abhydrolase_1"/>
    <property type="match status" value="1"/>
</dbReference>
<evidence type="ECO:0000259" key="1">
    <source>
        <dbReference type="Pfam" id="PF00561"/>
    </source>
</evidence>
<feature type="domain" description="AB hydrolase-1" evidence="1">
    <location>
        <begin position="80"/>
        <end position="207"/>
    </location>
</feature>
<dbReference type="SUPFAM" id="SSF53474">
    <property type="entry name" value="alpha/beta-Hydrolases"/>
    <property type="match status" value="1"/>
</dbReference>
<accession>A0A4Q1KI11</accession>
<dbReference type="InterPro" id="IPR029058">
    <property type="entry name" value="AB_hydrolase_fold"/>
</dbReference>
<dbReference type="AlphaFoldDB" id="A0A4Q1KI11"/>
<evidence type="ECO:0000313" key="3">
    <source>
        <dbReference type="Proteomes" id="UP000289734"/>
    </source>
</evidence>
<comment type="caution">
    <text evidence="2">The sequence shown here is derived from an EMBL/GenBank/DDBJ whole genome shotgun (WGS) entry which is preliminary data.</text>
</comment>
<dbReference type="EMBL" id="SBKQ01000014">
    <property type="protein sequence ID" value="RXR29411.1"/>
    <property type="molecule type" value="Genomic_DNA"/>
</dbReference>
<reference evidence="3" key="1">
    <citation type="submission" date="2019-01" db="EMBL/GenBank/DDBJ databases">
        <title>Cytophagaceae bacterium strain CAR-16.</title>
        <authorList>
            <person name="Chen W.-M."/>
        </authorList>
    </citation>
    <scope>NUCLEOTIDE SEQUENCE [LARGE SCALE GENOMIC DNA]</scope>
    <source>
        <strain evidence="3">ICH-30</strain>
    </source>
</reference>
<evidence type="ECO:0000313" key="2">
    <source>
        <dbReference type="EMBL" id="RXR29411.1"/>
    </source>
</evidence>
<dbReference type="Proteomes" id="UP000289734">
    <property type="component" value="Unassembled WGS sequence"/>
</dbReference>
<dbReference type="RefSeq" id="WP_129465337.1">
    <property type="nucleotide sequence ID" value="NZ_SBKQ01000014.1"/>
</dbReference>
<dbReference type="OrthoDB" id="9785847at2"/>
<dbReference type="Gene3D" id="3.40.50.1820">
    <property type="entry name" value="alpha/beta hydrolase"/>
    <property type="match status" value="1"/>
</dbReference>
<proteinExistence type="predicted"/>